<protein>
    <submittedName>
        <fullName evidence="3">Pectin acetylesterase 9</fullName>
    </submittedName>
</protein>
<dbReference type="Proteomes" id="UP001152320">
    <property type="component" value="Chromosome 1"/>
</dbReference>
<dbReference type="OrthoDB" id="2015280at2759"/>
<keyword evidence="4" id="KW-1185">Reference proteome</keyword>
<evidence type="ECO:0000313" key="4">
    <source>
        <dbReference type="Proteomes" id="UP001152320"/>
    </source>
</evidence>
<evidence type="ECO:0000256" key="2">
    <source>
        <dbReference type="SAM" id="Phobius"/>
    </source>
</evidence>
<dbReference type="GO" id="GO:0016787">
    <property type="term" value="F:hydrolase activity"/>
    <property type="evidence" value="ECO:0007669"/>
    <property type="project" value="InterPro"/>
</dbReference>
<evidence type="ECO:0000256" key="1">
    <source>
        <dbReference type="ARBA" id="ARBA00010213"/>
    </source>
</evidence>
<sequence>MNSSFVDNVRYFRLPTDGKAKVRFEKREGLCRRMASAVDSVCIWPVYAALLLLLWVTWFLIWISASALVISSIGKNLTLVRIPTSVADQVAAYCLDGSDPAYYFRRGKTKKWIIHFPSSELCFSLEQCMRQSDTVSGSTRTIVNSVAANGVLSPDSDLNPDFYDWNVVSLYGCDGGLYTGNEYAEAPSVFNEVYFRGFHILKCVLHWLLDRGLYDAEEVLVTGTGTGAQAVYLHLDFIKESLPFSTSVRGLADSGFIADILNRTNFPQIRTAMQHLYATHKSGKSLDDDCIKAKSPQGENWQCLLPDDSYKFISTPLFVVDSFYNSWSLWFVYNFRCYPNSCQKDIPDLTWYGEEINKRLQQVYQSKRNGAYVTSCFENDFILHNGTWNNPLINGTVLREAFYKWYQWVEEGPGETWTTIGCSSHYSCNPSCDWSPGHFLETTEKFRSQAEFFKAKQ</sequence>
<reference evidence="3" key="1">
    <citation type="submission" date="2021-10" db="EMBL/GenBank/DDBJ databases">
        <title>Tropical sea cucumber genome reveals ecological adaptation and Cuvierian tubules defense mechanism.</title>
        <authorList>
            <person name="Chen T."/>
        </authorList>
    </citation>
    <scope>NUCLEOTIDE SEQUENCE</scope>
    <source>
        <strain evidence="3">Nanhai2018</strain>
        <tissue evidence="3">Muscle</tissue>
    </source>
</reference>
<dbReference type="PANTHER" id="PTHR21562">
    <property type="entry name" value="NOTUM-RELATED"/>
    <property type="match status" value="1"/>
</dbReference>
<name>A0A9Q1HL08_HOLLE</name>
<dbReference type="EMBL" id="JAIZAY010000001">
    <property type="protein sequence ID" value="KAJ8049785.1"/>
    <property type="molecule type" value="Genomic_DNA"/>
</dbReference>
<dbReference type="Pfam" id="PF03283">
    <property type="entry name" value="PAE"/>
    <property type="match status" value="1"/>
</dbReference>
<dbReference type="InterPro" id="IPR004963">
    <property type="entry name" value="PAE/NOTUM"/>
</dbReference>
<feature type="transmembrane region" description="Helical" evidence="2">
    <location>
        <begin position="42"/>
        <end position="63"/>
    </location>
</feature>
<gene>
    <name evidence="3" type="ORF">HOLleu_02685</name>
</gene>
<accession>A0A9Q1HL08</accession>
<keyword evidence="2" id="KW-1133">Transmembrane helix</keyword>
<keyword evidence="2" id="KW-0472">Membrane</keyword>
<keyword evidence="2" id="KW-0812">Transmembrane</keyword>
<dbReference type="AlphaFoldDB" id="A0A9Q1HL08"/>
<evidence type="ECO:0000313" key="3">
    <source>
        <dbReference type="EMBL" id="KAJ8049785.1"/>
    </source>
</evidence>
<comment type="caution">
    <text evidence="3">The sequence shown here is derived from an EMBL/GenBank/DDBJ whole genome shotgun (WGS) entry which is preliminary data.</text>
</comment>
<dbReference type="PANTHER" id="PTHR21562:SF67">
    <property type="entry name" value="PECTIN ACETYLESTERASE"/>
    <property type="match status" value="1"/>
</dbReference>
<comment type="similarity">
    <text evidence="1">Belongs to the pectinacetylesterase family. Notum subfamily.</text>
</comment>
<proteinExistence type="inferred from homology"/>
<organism evidence="3 4">
    <name type="scientific">Holothuria leucospilota</name>
    <name type="common">Black long sea cucumber</name>
    <name type="synonym">Mertensiothuria leucospilota</name>
    <dbReference type="NCBI Taxonomy" id="206669"/>
    <lineage>
        <taxon>Eukaryota</taxon>
        <taxon>Metazoa</taxon>
        <taxon>Echinodermata</taxon>
        <taxon>Eleutherozoa</taxon>
        <taxon>Echinozoa</taxon>
        <taxon>Holothuroidea</taxon>
        <taxon>Aspidochirotacea</taxon>
        <taxon>Aspidochirotida</taxon>
        <taxon>Holothuriidae</taxon>
        <taxon>Holothuria</taxon>
    </lineage>
</organism>